<evidence type="ECO:0000256" key="7">
    <source>
        <dbReference type="ARBA" id="ARBA00023175"/>
    </source>
</evidence>
<dbReference type="Gene3D" id="3.40.850.10">
    <property type="entry name" value="Kinesin motor domain"/>
    <property type="match status" value="2"/>
</dbReference>
<keyword evidence="5" id="KW-0067">ATP-binding</keyword>
<evidence type="ECO:0000256" key="6">
    <source>
        <dbReference type="ARBA" id="ARBA00023054"/>
    </source>
</evidence>
<dbReference type="SMART" id="SM00129">
    <property type="entry name" value="KISc"/>
    <property type="match status" value="1"/>
</dbReference>
<reference evidence="13" key="1">
    <citation type="submission" date="2020-11" db="EMBL/GenBank/DDBJ databases">
        <authorList>
            <person name="Tran Van P."/>
        </authorList>
    </citation>
    <scope>NUCLEOTIDE SEQUENCE</scope>
</reference>
<comment type="caution">
    <text evidence="9">Lacks conserved residue(s) required for the propagation of feature annotation.</text>
</comment>
<dbReference type="InterPro" id="IPR027640">
    <property type="entry name" value="Kinesin-like_fam"/>
</dbReference>
<organism evidence="13">
    <name type="scientific">Timema cristinae</name>
    <name type="common">Walking stick</name>
    <dbReference type="NCBI Taxonomy" id="61476"/>
    <lineage>
        <taxon>Eukaryota</taxon>
        <taxon>Metazoa</taxon>
        <taxon>Ecdysozoa</taxon>
        <taxon>Arthropoda</taxon>
        <taxon>Hexapoda</taxon>
        <taxon>Insecta</taxon>
        <taxon>Pterygota</taxon>
        <taxon>Neoptera</taxon>
        <taxon>Polyneoptera</taxon>
        <taxon>Phasmatodea</taxon>
        <taxon>Timematodea</taxon>
        <taxon>Timematoidea</taxon>
        <taxon>Timematidae</taxon>
        <taxon>Timema</taxon>
    </lineage>
</organism>
<keyword evidence="2" id="KW-0963">Cytoplasm</keyword>
<dbReference type="GO" id="GO:0005524">
    <property type="term" value="F:ATP binding"/>
    <property type="evidence" value="ECO:0007669"/>
    <property type="project" value="UniProtKB-KW"/>
</dbReference>
<dbReference type="EMBL" id="OC317246">
    <property type="protein sequence ID" value="CAD7395690.1"/>
    <property type="molecule type" value="Genomic_DNA"/>
</dbReference>
<protein>
    <recommendedName>
        <fullName evidence="12">Kinesin motor domain-containing protein</fullName>
    </recommendedName>
</protein>
<evidence type="ECO:0000256" key="4">
    <source>
        <dbReference type="ARBA" id="ARBA00022741"/>
    </source>
</evidence>
<evidence type="ECO:0000256" key="11">
    <source>
        <dbReference type="SAM" id="MobiDB-lite"/>
    </source>
</evidence>
<evidence type="ECO:0000256" key="3">
    <source>
        <dbReference type="ARBA" id="ARBA00022701"/>
    </source>
</evidence>
<keyword evidence="8" id="KW-0206">Cytoskeleton</keyword>
<evidence type="ECO:0000256" key="1">
    <source>
        <dbReference type="ARBA" id="ARBA00004245"/>
    </source>
</evidence>
<gene>
    <name evidence="13" type="ORF">TCEB3V08_LOCUS3274</name>
</gene>
<evidence type="ECO:0000256" key="2">
    <source>
        <dbReference type="ARBA" id="ARBA00022490"/>
    </source>
</evidence>
<dbReference type="InterPro" id="IPR001752">
    <property type="entry name" value="Kinesin_motor_dom"/>
</dbReference>
<dbReference type="InterPro" id="IPR027417">
    <property type="entry name" value="P-loop_NTPase"/>
</dbReference>
<comment type="similarity">
    <text evidence="9">Belongs to the TRAFAC class myosin-kinesin ATPase superfamily. Kinesin family.</text>
</comment>
<feature type="coiled-coil region" evidence="10">
    <location>
        <begin position="380"/>
        <end position="449"/>
    </location>
</feature>
<feature type="compositionally biased region" description="Low complexity" evidence="11">
    <location>
        <begin position="584"/>
        <end position="599"/>
    </location>
</feature>
<keyword evidence="6 10" id="KW-0175">Coiled coil</keyword>
<feature type="compositionally biased region" description="Polar residues" evidence="11">
    <location>
        <begin position="517"/>
        <end position="529"/>
    </location>
</feature>
<name>A0A7R9CH46_TIMCR</name>
<evidence type="ECO:0000256" key="5">
    <source>
        <dbReference type="ARBA" id="ARBA00022840"/>
    </source>
</evidence>
<dbReference type="SUPFAM" id="SSF52540">
    <property type="entry name" value="P-loop containing nucleoside triphosphate hydrolases"/>
    <property type="match status" value="2"/>
</dbReference>
<evidence type="ECO:0000313" key="13">
    <source>
        <dbReference type="EMBL" id="CAD7395690.1"/>
    </source>
</evidence>
<dbReference type="AlphaFoldDB" id="A0A7R9CH46"/>
<comment type="subcellular location">
    <subcellularLocation>
        <location evidence="1">Cytoplasm</location>
        <location evidence="1">Cytoskeleton</location>
    </subcellularLocation>
</comment>
<keyword evidence="4" id="KW-0547">Nucleotide-binding</keyword>
<feature type="region of interest" description="Disordered" evidence="11">
    <location>
        <begin position="581"/>
        <end position="616"/>
    </location>
</feature>
<dbReference type="Pfam" id="PF00225">
    <property type="entry name" value="Kinesin"/>
    <property type="match status" value="2"/>
</dbReference>
<proteinExistence type="inferred from homology"/>
<dbReference type="PANTHER" id="PTHR47969:SF21">
    <property type="entry name" value="KINESIN-LIKE PROTEIN"/>
    <property type="match status" value="1"/>
</dbReference>
<feature type="domain" description="Kinesin motor" evidence="12">
    <location>
        <begin position="1"/>
        <end position="210"/>
    </location>
</feature>
<sequence length="778" mass="87547">MRKNARSGPELELARSENSRFAPVLGISGPDMDQFWPDMIFPHGEEATKINLSLSALGNVISALVDGKSKHIPYRDSKLTRLLQVHYLTNPSLILLCKLVGLPHRYYIQCVSITAQPELLTIVHYYVQHQSSTAEDGEIEVRISVIKHIGFSASMATRSNRLVWFAVDVEVEDSLGGNTKTLMVACLSPADNNYDETLSTLRYANRAKNIQNKPKINEDPKDTMLRQYQEEIQKLRDMLETGPTNNNNTSLTDERLVAHEREKVRMEYEHEMSRLREEYEREQNSKCQLQTDLQALKKHYEEEMARINSQPRSTKVNGHRSIGAKTPSELIVDEALKCDSVKISSAQQEVLLRLQKLQKSMVGGERAGDRELKEKRLRKKKSSEKRLQALAKVLSKMDDEEGVVLQVYDDIQQELRIKTDALRKSRTKVKAMEREIQDLQSEFENERTDYLETIRKQNRQLKLYQQIAEKILPTLRKECNYSNLERIKNEALWSDDAQKWKLPELIIPRTKLPPAGMSTSERIPPSQTAPGRLEGGYDYNDCGELCYCNCEDEVDLNGDTLIKVTLSSSARLLSPAGVFTCTTSPPQSNSSSGKSSCSSYGDNQGSPESSPPPLGEESILQKLQRSEQEDIAGTYFKPKRAEELLNRAREDASKAFSTWKDHTNKHRGGGGNVNGYNNMLNASLSQNGLHTSLNALNLNLNSSMVGTGFLNNSWSNGQNTGGTGLSGSNSTGWIGNGFSISPEQSIRRPAKLEALPLLDKKPNKRRNGRLELNTMDII</sequence>
<dbReference type="InterPro" id="IPR036961">
    <property type="entry name" value="Kinesin_motor_dom_sf"/>
</dbReference>
<keyword evidence="3" id="KW-0493">Microtubule</keyword>
<dbReference type="GO" id="GO:0008017">
    <property type="term" value="F:microtubule binding"/>
    <property type="evidence" value="ECO:0007669"/>
    <property type="project" value="InterPro"/>
</dbReference>
<evidence type="ECO:0000256" key="9">
    <source>
        <dbReference type="PROSITE-ProRule" id="PRU00283"/>
    </source>
</evidence>
<evidence type="ECO:0000259" key="12">
    <source>
        <dbReference type="PROSITE" id="PS50067"/>
    </source>
</evidence>
<feature type="region of interest" description="Disordered" evidence="11">
    <location>
        <begin position="511"/>
        <end position="532"/>
    </location>
</feature>
<accession>A0A7R9CH46</accession>
<evidence type="ECO:0000256" key="8">
    <source>
        <dbReference type="ARBA" id="ARBA00023212"/>
    </source>
</evidence>
<dbReference type="GO" id="GO:0005874">
    <property type="term" value="C:microtubule"/>
    <property type="evidence" value="ECO:0007669"/>
    <property type="project" value="UniProtKB-KW"/>
</dbReference>
<keyword evidence="7" id="KW-0505">Motor protein</keyword>
<dbReference type="GO" id="GO:0007018">
    <property type="term" value="P:microtubule-based movement"/>
    <property type="evidence" value="ECO:0007669"/>
    <property type="project" value="InterPro"/>
</dbReference>
<dbReference type="GO" id="GO:0003777">
    <property type="term" value="F:microtubule motor activity"/>
    <property type="evidence" value="ECO:0007669"/>
    <property type="project" value="InterPro"/>
</dbReference>
<feature type="coiled-coil region" evidence="10">
    <location>
        <begin position="258"/>
        <end position="310"/>
    </location>
</feature>
<evidence type="ECO:0000256" key="10">
    <source>
        <dbReference type="SAM" id="Coils"/>
    </source>
</evidence>
<dbReference type="PROSITE" id="PS50067">
    <property type="entry name" value="KINESIN_MOTOR_2"/>
    <property type="match status" value="1"/>
</dbReference>
<dbReference type="PANTHER" id="PTHR47969">
    <property type="entry name" value="CHROMOSOME-ASSOCIATED KINESIN KIF4A-RELATED"/>
    <property type="match status" value="1"/>
</dbReference>